<sequence length="128" mass="13320">CELTDECADVFGKCHTDPSDCPVGSAASTGCCGGCFCCKPVLQPIPNIPGPGGCQEAGSYCSETDDCAAGYYACFGQCIKSIWQGGLHRTELGYCCVPKVTGNVAVPGRSVALPQLKNALMGRLQDQF</sequence>
<reference evidence="1 2" key="1">
    <citation type="submission" date="2024-05" db="EMBL/GenBank/DDBJ databases">
        <authorList>
            <person name="Wallberg A."/>
        </authorList>
    </citation>
    <scope>NUCLEOTIDE SEQUENCE [LARGE SCALE GENOMIC DNA]</scope>
</reference>
<organism evidence="1 2">
    <name type="scientific">Meganyctiphanes norvegica</name>
    <name type="common">Northern krill</name>
    <name type="synonym">Thysanopoda norvegica</name>
    <dbReference type="NCBI Taxonomy" id="48144"/>
    <lineage>
        <taxon>Eukaryota</taxon>
        <taxon>Metazoa</taxon>
        <taxon>Ecdysozoa</taxon>
        <taxon>Arthropoda</taxon>
        <taxon>Crustacea</taxon>
        <taxon>Multicrustacea</taxon>
        <taxon>Malacostraca</taxon>
        <taxon>Eumalacostraca</taxon>
        <taxon>Eucarida</taxon>
        <taxon>Euphausiacea</taxon>
        <taxon>Euphausiidae</taxon>
        <taxon>Meganyctiphanes</taxon>
    </lineage>
</organism>
<evidence type="ECO:0000313" key="2">
    <source>
        <dbReference type="Proteomes" id="UP001497623"/>
    </source>
</evidence>
<keyword evidence="2" id="KW-1185">Reference proteome</keyword>
<protein>
    <submittedName>
        <fullName evidence="1">Uncharacterized protein</fullName>
    </submittedName>
</protein>
<dbReference type="Proteomes" id="UP001497623">
    <property type="component" value="Unassembled WGS sequence"/>
</dbReference>
<dbReference type="AlphaFoldDB" id="A0AAV2SWJ9"/>
<proteinExistence type="predicted"/>
<gene>
    <name evidence="1" type="ORF">MNOR_LOCUS40849</name>
</gene>
<dbReference type="EMBL" id="CAXKWB010133476">
    <property type="protein sequence ID" value="CAL4243333.1"/>
    <property type="molecule type" value="Genomic_DNA"/>
</dbReference>
<comment type="caution">
    <text evidence="1">The sequence shown here is derived from an EMBL/GenBank/DDBJ whole genome shotgun (WGS) entry which is preliminary data.</text>
</comment>
<feature type="non-terminal residue" evidence="1">
    <location>
        <position position="1"/>
    </location>
</feature>
<name>A0AAV2SWJ9_MEGNR</name>
<evidence type="ECO:0000313" key="1">
    <source>
        <dbReference type="EMBL" id="CAL4243333.1"/>
    </source>
</evidence>
<accession>A0AAV2SWJ9</accession>